<feature type="compositionally biased region" description="Pro residues" evidence="1">
    <location>
        <begin position="1"/>
        <end position="11"/>
    </location>
</feature>
<protein>
    <submittedName>
        <fullName evidence="2">Uncharacterized protein</fullName>
    </submittedName>
</protein>
<dbReference type="Proteomes" id="UP000265000">
    <property type="component" value="Unplaced"/>
</dbReference>
<evidence type="ECO:0000313" key="3">
    <source>
        <dbReference type="Proteomes" id="UP000265000"/>
    </source>
</evidence>
<reference evidence="2" key="1">
    <citation type="submission" date="2025-08" db="UniProtKB">
        <authorList>
            <consortium name="Ensembl"/>
        </authorList>
    </citation>
    <scope>IDENTIFICATION</scope>
</reference>
<dbReference type="Ensembl" id="ENSFHET00000010724.1">
    <property type="protein sequence ID" value="ENSFHEP00000003335.1"/>
    <property type="gene ID" value="ENSFHEG00000004191.1"/>
</dbReference>
<dbReference type="AlphaFoldDB" id="A0A3Q2NW23"/>
<keyword evidence="3" id="KW-1185">Reference proteome</keyword>
<reference evidence="2" key="2">
    <citation type="submission" date="2025-09" db="UniProtKB">
        <authorList>
            <consortium name="Ensembl"/>
        </authorList>
    </citation>
    <scope>IDENTIFICATION</scope>
</reference>
<evidence type="ECO:0000313" key="2">
    <source>
        <dbReference type="Ensembl" id="ENSFHEP00000003335.1"/>
    </source>
</evidence>
<feature type="region of interest" description="Disordered" evidence="1">
    <location>
        <begin position="1"/>
        <end position="22"/>
    </location>
</feature>
<evidence type="ECO:0000256" key="1">
    <source>
        <dbReference type="SAM" id="MobiDB-lite"/>
    </source>
</evidence>
<accession>A0A3Q2NW23</accession>
<organism evidence="2 3">
    <name type="scientific">Fundulus heteroclitus</name>
    <name type="common">Killifish</name>
    <name type="synonym">Mummichog</name>
    <dbReference type="NCBI Taxonomy" id="8078"/>
    <lineage>
        <taxon>Eukaryota</taxon>
        <taxon>Metazoa</taxon>
        <taxon>Chordata</taxon>
        <taxon>Craniata</taxon>
        <taxon>Vertebrata</taxon>
        <taxon>Euteleostomi</taxon>
        <taxon>Actinopterygii</taxon>
        <taxon>Neopterygii</taxon>
        <taxon>Teleostei</taxon>
        <taxon>Neoteleostei</taxon>
        <taxon>Acanthomorphata</taxon>
        <taxon>Ovalentaria</taxon>
        <taxon>Atherinomorphae</taxon>
        <taxon>Cyprinodontiformes</taxon>
        <taxon>Fundulidae</taxon>
        <taxon>Fundulus</taxon>
    </lineage>
</organism>
<proteinExistence type="predicted"/>
<sequence>ICPPWSPPPTPSDMSALSKEGDHHVQHIPLVYGHETAAQRYIATRIQAAQLGSCECDQSSNSLSKH</sequence>
<name>A0A3Q2NW23_FUNHE</name>